<proteinExistence type="inferred from homology"/>
<comment type="similarity">
    <text evidence="1">Belongs to the LOB domain-containing protein family.</text>
</comment>
<dbReference type="InterPro" id="IPR004883">
    <property type="entry name" value="LOB"/>
</dbReference>
<protein>
    <recommendedName>
        <fullName evidence="2">LOB domain-containing protein</fullName>
    </recommendedName>
</protein>
<evidence type="ECO:0000259" key="2">
    <source>
        <dbReference type="PROSITE" id="PS50891"/>
    </source>
</evidence>
<dbReference type="PANTHER" id="PTHR31301">
    <property type="entry name" value="LOB DOMAIN-CONTAINING PROTEIN 4-RELATED"/>
    <property type="match status" value="1"/>
</dbReference>
<comment type="caution">
    <text evidence="3">The sequence shown here is derived from an EMBL/GenBank/DDBJ whole genome shotgun (WGS) entry which is preliminary data.</text>
</comment>
<dbReference type="AlphaFoldDB" id="A0A8K0H868"/>
<feature type="domain" description="LOB" evidence="2">
    <location>
        <begin position="15"/>
        <end position="116"/>
    </location>
</feature>
<reference evidence="3" key="1">
    <citation type="submission" date="2020-03" db="EMBL/GenBank/DDBJ databases">
        <title>A high-quality chromosome-level genome assembly of a woody plant with both climbing and erect habits, Rhamnella rubrinervis.</title>
        <authorList>
            <person name="Lu Z."/>
            <person name="Yang Y."/>
            <person name="Zhu X."/>
            <person name="Sun Y."/>
        </authorList>
    </citation>
    <scope>NUCLEOTIDE SEQUENCE</scope>
    <source>
        <strain evidence="3">BYM</strain>
        <tissue evidence="3">Leaf</tissue>
    </source>
</reference>
<sequence>MKQRERGSSNRRSELVCAACRYQRKRCPPDCPLAPFFPPSSENDFQNVRRLFGISNILKLISNLDPSHRHIAMKSIIFHAKKRALDPVGGCHRIILHLQLLIQSYTAQLHLVLQKLHQCRQQGAFPPQNHDHGQSTILATLPHDLQQHTTTSLLYNLLQPAQDSVVYDGKAEDGVTLPCKTLEPVEKHTQHIQLLDNYCPGKDVYSAHDDWPVGVNVKLESTEKATTSSTQCLLQTLIHAACNIDAFDKKVEAPLVALDSTEIVQHSDETASAEDVIATLHEPEPELENVEER</sequence>
<dbReference type="EMBL" id="VOIH02000005">
    <property type="protein sequence ID" value="KAF3447536.1"/>
    <property type="molecule type" value="Genomic_DNA"/>
</dbReference>
<keyword evidence="4" id="KW-1185">Reference proteome</keyword>
<dbReference type="Proteomes" id="UP000796880">
    <property type="component" value="Unassembled WGS sequence"/>
</dbReference>
<organism evidence="3 4">
    <name type="scientific">Rhamnella rubrinervis</name>
    <dbReference type="NCBI Taxonomy" id="2594499"/>
    <lineage>
        <taxon>Eukaryota</taxon>
        <taxon>Viridiplantae</taxon>
        <taxon>Streptophyta</taxon>
        <taxon>Embryophyta</taxon>
        <taxon>Tracheophyta</taxon>
        <taxon>Spermatophyta</taxon>
        <taxon>Magnoliopsida</taxon>
        <taxon>eudicotyledons</taxon>
        <taxon>Gunneridae</taxon>
        <taxon>Pentapetalae</taxon>
        <taxon>rosids</taxon>
        <taxon>fabids</taxon>
        <taxon>Rosales</taxon>
        <taxon>Rhamnaceae</taxon>
        <taxon>rhamnoid group</taxon>
        <taxon>Rhamneae</taxon>
        <taxon>Rhamnella</taxon>
    </lineage>
</organism>
<gene>
    <name evidence="3" type="ORF">FNV43_RR12722</name>
</gene>
<evidence type="ECO:0000313" key="3">
    <source>
        <dbReference type="EMBL" id="KAF3447536.1"/>
    </source>
</evidence>
<evidence type="ECO:0000313" key="4">
    <source>
        <dbReference type="Proteomes" id="UP000796880"/>
    </source>
</evidence>
<dbReference type="PANTHER" id="PTHR31301:SF186">
    <property type="entry name" value="OS09G0364100 PROTEIN"/>
    <property type="match status" value="1"/>
</dbReference>
<dbReference type="OrthoDB" id="1893065at2759"/>
<dbReference type="PROSITE" id="PS50891">
    <property type="entry name" value="LOB"/>
    <property type="match status" value="1"/>
</dbReference>
<name>A0A8K0H868_9ROSA</name>
<dbReference type="Pfam" id="PF03195">
    <property type="entry name" value="LOB"/>
    <property type="match status" value="1"/>
</dbReference>
<evidence type="ECO:0000256" key="1">
    <source>
        <dbReference type="ARBA" id="ARBA00005474"/>
    </source>
</evidence>
<accession>A0A8K0H868</accession>